<dbReference type="InterPro" id="IPR016024">
    <property type="entry name" value="ARM-type_fold"/>
</dbReference>
<dbReference type="InterPro" id="IPR026683">
    <property type="entry name" value="TOR_cat"/>
</dbReference>
<name>A0A9C7US35_9RHOD</name>
<dbReference type="GO" id="GO:0005634">
    <property type="term" value="C:nucleus"/>
    <property type="evidence" value="ECO:0007669"/>
    <property type="project" value="TreeGrafter"/>
</dbReference>
<dbReference type="Pfam" id="PF00454">
    <property type="entry name" value="PI3_PI4_kinase"/>
    <property type="match status" value="1"/>
</dbReference>
<dbReference type="InterPro" id="IPR018936">
    <property type="entry name" value="PI3/4_kinase_CS"/>
</dbReference>
<keyword evidence="7 10" id="KW-0067">ATP-binding</keyword>
<feature type="region of interest" description="Disordered" evidence="11">
    <location>
        <begin position="1117"/>
        <end position="1145"/>
    </location>
</feature>
<dbReference type="InterPro" id="IPR003152">
    <property type="entry name" value="FATC_dom"/>
</dbReference>
<dbReference type="PANTHER" id="PTHR11139:SF9">
    <property type="entry name" value="SERINE_THREONINE-PROTEIN KINASE MTOR"/>
    <property type="match status" value="1"/>
</dbReference>
<dbReference type="Pfam" id="PF11865">
    <property type="entry name" value="mTOR_dom"/>
    <property type="match status" value="1"/>
</dbReference>
<dbReference type="SMART" id="SM01346">
    <property type="entry name" value="DUF3385"/>
    <property type="match status" value="1"/>
</dbReference>
<dbReference type="PROSITE" id="PS00916">
    <property type="entry name" value="PI3_4_KINASE_2"/>
    <property type="match status" value="1"/>
</dbReference>
<comment type="caution">
    <text evidence="15">The sequence shown here is derived from an EMBL/GenBank/DDBJ whole genome shotgun (WGS) entry which is preliminary data.</text>
</comment>
<dbReference type="InterPro" id="IPR003151">
    <property type="entry name" value="PIK-rel_kinase_FAT"/>
</dbReference>
<dbReference type="SMART" id="SM00146">
    <property type="entry name" value="PI3Kc"/>
    <property type="match status" value="1"/>
</dbReference>
<dbReference type="InterPro" id="IPR000403">
    <property type="entry name" value="PI3/4_kinase_cat_dom"/>
</dbReference>
<dbReference type="Proteomes" id="UP001061958">
    <property type="component" value="Unassembled WGS sequence"/>
</dbReference>
<dbReference type="GO" id="GO:0031931">
    <property type="term" value="C:TORC1 complex"/>
    <property type="evidence" value="ECO:0007669"/>
    <property type="project" value="TreeGrafter"/>
</dbReference>
<dbReference type="GO" id="GO:0044877">
    <property type="term" value="F:protein-containing complex binding"/>
    <property type="evidence" value="ECO:0007669"/>
    <property type="project" value="InterPro"/>
</dbReference>
<dbReference type="PROSITE" id="PS50290">
    <property type="entry name" value="PI3_4_KINASE_3"/>
    <property type="match status" value="1"/>
</dbReference>
<evidence type="ECO:0000256" key="11">
    <source>
        <dbReference type="SAM" id="MobiDB-lite"/>
    </source>
</evidence>
<dbReference type="Pfam" id="PF02259">
    <property type="entry name" value="FAT"/>
    <property type="match status" value="1"/>
</dbReference>
<evidence type="ECO:0000256" key="5">
    <source>
        <dbReference type="ARBA" id="ARBA00022741"/>
    </source>
</evidence>
<dbReference type="Gene3D" id="1.20.120.150">
    <property type="entry name" value="FKBP12-rapamycin binding domain"/>
    <property type="match status" value="1"/>
</dbReference>
<dbReference type="InterPro" id="IPR036738">
    <property type="entry name" value="FRB_sf"/>
</dbReference>
<dbReference type="EMBL" id="BQMJ01000040">
    <property type="protein sequence ID" value="GJQ13147.1"/>
    <property type="molecule type" value="Genomic_DNA"/>
</dbReference>
<keyword evidence="3 10" id="KW-0808">Transferase</keyword>
<accession>A0A9C7US35</accession>
<dbReference type="GO" id="GO:0004674">
    <property type="term" value="F:protein serine/threonine kinase activity"/>
    <property type="evidence" value="ECO:0007669"/>
    <property type="project" value="UniProtKB-KW"/>
</dbReference>
<evidence type="ECO:0000256" key="4">
    <source>
        <dbReference type="ARBA" id="ARBA00022737"/>
    </source>
</evidence>
<evidence type="ECO:0000256" key="6">
    <source>
        <dbReference type="ARBA" id="ARBA00022777"/>
    </source>
</evidence>
<evidence type="ECO:0000256" key="10">
    <source>
        <dbReference type="RuleBase" id="RU364109"/>
    </source>
</evidence>
<evidence type="ECO:0000256" key="7">
    <source>
        <dbReference type="ARBA" id="ARBA00022840"/>
    </source>
</evidence>
<dbReference type="InterPro" id="IPR011009">
    <property type="entry name" value="Kinase-like_dom_sf"/>
</dbReference>
<dbReference type="EC" id="2.7.11.1" evidence="10"/>
<dbReference type="OrthoDB" id="381190at2759"/>
<feature type="domain" description="FAT" evidence="13">
    <location>
        <begin position="1565"/>
        <end position="2199"/>
    </location>
</feature>
<feature type="domain" description="FATC" evidence="14">
    <location>
        <begin position="2795"/>
        <end position="2827"/>
    </location>
</feature>
<evidence type="ECO:0000256" key="8">
    <source>
        <dbReference type="ARBA" id="ARBA00047899"/>
    </source>
</evidence>
<dbReference type="InterPro" id="IPR036940">
    <property type="entry name" value="PI3/4_kinase_cat_sf"/>
</dbReference>
<evidence type="ECO:0000256" key="1">
    <source>
        <dbReference type="ARBA" id="ARBA00011031"/>
    </source>
</evidence>
<dbReference type="SMART" id="SM01345">
    <property type="entry name" value="Rapamycin_bind"/>
    <property type="match status" value="1"/>
</dbReference>
<dbReference type="InterPro" id="IPR009076">
    <property type="entry name" value="FRB_dom"/>
</dbReference>
<gene>
    <name evidence="15" type="ORF">GpartN1_g4938.t1</name>
</gene>
<dbReference type="PROSITE" id="PS51190">
    <property type="entry name" value="FATC"/>
    <property type="match status" value="1"/>
</dbReference>
<sequence>MCKSENNTKANNHLLNLVRQVYLSKEPKSRWDAAVRFREALEHRIKESRGGYGRNSSAVNLNVLEEIYPNLANLLSSNDLLERVTGVVCLSCLIDLQGEPYREKVQRTYNGLRTVIQAIDSIPLSPRTTELFLFSCSSGILRFDINDSSEMDFTHHDLVEVDLIVTIAAALGRLARVDGLLVNRCIETETIRCFERMTVKSHENVHSIVAKSLSIAILKEIISNCPLFFYSRRTEFIKQIWSGLWDTRSIIRLDSAVCLQVFINKVLKRYASEMEFLVGKLVDTAIGILLSLHSENGNKRDSSSDSDSESDSTELSSEKLAKLHGCLLTLEELLKDQDTRELLRDHFHLLCKFMLGFRSLTSFSIRATLGSCLTALASLDPDLFCDPSKGYLERAVHLFKEFNELYVEVNNPGYHILLFGKLAYGVGIERAKDWIDIVFKMITEALMQRSELTYGPNRVPLAESIFTCISLLASSIRDKDPSFVEVFGELIHLMFTHQLSPALVESLGCIAKYFPFFLVDIQDRLVLAIDRIFSQLNNHEMGTLPSSTMSNKSHSKKRTMVRKFEETNSWSKEELFYLELALNTLSSFEFEGHFFSPLIREMVAELMSCGVSHIRRLAMFSCCKMIASWIPYCFICLSDRAILQKVRDSLTRDVKALTEQILTSSITDPDPSIRLAAIQGLSDERFCWHVSQPEALEKLVIVLYDEDIPTRKAALELFGRLSKYNPGVILPSLRRLLCQILRIVEYEGSSQALHILRSNACVLLASLVRETPSLIEPYVYPILAVLLWRMKSILVVLSSSSVVDSKALNAQTEIYNAVGNLAKCFGQSSSLLKLLPDVISILIMTVEDEVLDAKAKVAAANALCLVIRYSKIVLTPYSSHPELLSKLMRIIQMDTNAEVRQAVERLLGTLGAIDPKEVEYTSLKEIEEEEAVHTLDSLSMSFNHNNFRKSPLLRSSEDHSYPHLYENSPNSVRSHSKASFSDSHLSHSSGSDIAFRSGLRSSSSEEGLLSPAVLEIAISKKSLVSRLDRPYSKSDDYFYAASLDCLHRIILDPKSAQYHREALHAMASIFKSFHSKCVWLVPVTLSKLLWLLRPAGAKIVRNTNMFERSVTQEVSKNRVGISPKRKTGSVESADSLSGSSPTSSPVISSAALYVTRSSNSSLSSSTTHLDPHLREFVLRLLCSLIEFAKQNIRSFARDIVATVKYYWEREPSVSELKVIFEIVRLLSCILADEFYEYVPAFASCVTNTLRSDSSNDREITCHLLAMLEFFGPSLDDYPSILREILKILFEANLSVNVKKKILEFMVAILPHIHVTEIGGFLMRLTVNMLHGSDTKEFVTTITRIFYLVGVACPMLLSLFVDDIVSILCRIDSRLDPQFLELIQEEYGVEFGFRATDDESQKKRNRNYSMHMTSSTSNSLDVDPFQNEDSDDLNNSSTEFGCNLQVQMNEDVLKSSWQLGRRTTAEDWEEWMPKFSVALFRESPAAAIRACSRLAEVYTPLLRELLNAAFLSCWISLQQNAQYQLARIISEAMHSQNIPLDALQNLLSLIEYMEHEESPLPFDVRSLAKMAFRCGAFAKALRYKEAEYAEVENPQSALSAVAGPHGLISIYDKLNQQDSAVGILEDVEMRFGIERRQEWYEKLQKWDEALAAYDGKLNFEETPTQKLDILSITSLSSKPLLSSQPQPFLDDPLEEPFVILSDSDRMFGVLRCLEELGYWRREERLCQEMWETASESERRKIAEQGGASVALTLQEWNKFEERIPYISNNKLLKVCCEAILHMNKKNYDMAETLINCSRKYLDMRLKAGAAEGYERAYYDVLNAERIVELEEACAYLRNPTSSMKKNLAELWTARLKGLPDNHFYWYQLIRTRRLVFEPRETMEQWIQFSTLCRKAGRYPMAANAIRFLLVHPEAMPDEQPASWDVELAMKDSHPEVSFALLKHLFETDDRVKAFKFLRTEACSEITNDESNLAARRYLKLAKWARQLEEEKALLELQEVDDDDFLDDSLELSRIEMAQRLEELTARHISPKAVLHYTTKATELSPDWFKTWHVWACINAELIETAGRSFPKKGAAYSSDSSRESDPKSTNDRSKLLVIAAITGFFRAVSLSSGNASRLQDILRLLTLWFRYGHIQEVNISVNSGVAAAEVDTWLEVIPQLIARLHVNNQAVRSAIRSLLIRIGRRHPQALVYPLHVATKSTNKIRRETAEEVVHSIRFHSPTLVEQAEMVSKELLRVAILWQELWHEGLEEASRLYFGEGNSEGMLEILEPLHEMIDNGAETIAEMEFLRDFGQDLRDAASFCERFKTSGKESDMSQAWEIYYQVFRKINKQVPQMTSLHLANVSSKLLNVRFLELAVPGTYRSEVNSADDHSVVRIAAFEPTLQVISSKQRPRRLTMYGSDGKEYTFLLKGHEDLRQDERVMQLFGLVNDLLSQNTKTSSNQCKIKRFSVIPLSPNTGLIGWVPNCNTVHSIIREYREQRRIVLNIEHRLMLQVAPDYDELTLPMKLEAFEHAISNTNGFDISKSMFLRSKNSEVWLAHRTMYTRSLATMSMVGFILGLGDRHPSNLLMEKGSGRIIHIDFGDCFEVAMLREKFPEKVPFRLTRMLVNAMEVCGVEGMFRHSCEKVMQVLRNNRESLMAVLEAFVHDPLINWRLLMDNENVPVTESVPITKDYQGLNEKVLKEAYELSMQGGVSLSASKSLLMGKTGISLSQMARVHSGESLKDDEMFLSSSKRPEYSFSLRPGETPAEVVLRDLERKKGTEAIETMNEELNKRALSVIHRVQCKLTGNDHVEYEVHSVPAQVSRLIADAMSLENLCQCYVGWCPFW</sequence>
<dbReference type="Gene3D" id="3.30.1010.10">
    <property type="entry name" value="Phosphatidylinositol 3-kinase Catalytic Subunit, Chain A, domain 4"/>
    <property type="match status" value="1"/>
</dbReference>
<dbReference type="GO" id="GO:0016242">
    <property type="term" value="P:negative regulation of macroautophagy"/>
    <property type="evidence" value="ECO:0007669"/>
    <property type="project" value="TreeGrafter"/>
</dbReference>
<dbReference type="Gene3D" id="1.25.10.10">
    <property type="entry name" value="Leucine-rich Repeat Variant"/>
    <property type="match status" value="3"/>
</dbReference>
<proteinExistence type="inferred from homology"/>
<dbReference type="CDD" id="cd05169">
    <property type="entry name" value="PIKKc_TOR"/>
    <property type="match status" value="1"/>
</dbReference>
<reference evidence="15" key="2">
    <citation type="submission" date="2022-01" db="EMBL/GenBank/DDBJ databases">
        <authorList>
            <person name="Hirooka S."/>
            <person name="Miyagishima S.Y."/>
        </authorList>
    </citation>
    <scope>NUCLEOTIDE SEQUENCE</scope>
    <source>
        <strain evidence="15">NBRC 102759</strain>
    </source>
</reference>
<dbReference type="Gene3D" id="1.10.1070.11">
    <property type="entry name" value="Phosphatidylinositol 3-/4-kinase, catalytic domain"/>
    <property type="match status" value="1"/>
</dbReference>
<feature type="region of interest" description="Disordered" evidence="11">
    <location>
        <begin position="963"/>
        <end position="991"/>
    </location>
</feature>
<evidence type="ECO:0000259" key="13">
    <source>
        <dbReference type="PROSITE" id="PS51189"/>
    </source>
</evidence>
<dbReference type="InterPro" id="IPR050517">
    <property type="entry name" value="DDR_Repair_Kinase"/>
</dbReference>
<dbReference type="FunFam" id="1.10.1070.11:FF:000029">
    <property type="entry name" value="Serine/threonine-protein kinase TOR"/>
    <property type="match status" value="1"/>
</dbReference>
<keyword evidence="2 10" id="KW-0723">Serine/threonine-protein kinase</keyword>
<dbReference type="SUPFAM" id="SSF47212">
    <property type="entry name" value="FKBP12-rapamycin-binding domain of FKBP-rapamycin-associated protein (FRAP)"/>
    <property type="match status" value="1"/>
</dbReference>
<keyword evidence="16" id="KW-1185">Reference proteome</keyword>
<dbReference type="SMART" id="SM01343">
    <property type="entry name" value="FATC"/>
    <property type="match status" value="1"/>
</dbReference>
<dbReference type="InterPro" id="IPR011989">
    <property type="entry name" value="ARM-like"/>
</dbReference>
<dbReference type="Pfam" id="PF23593">
    <property type="entry name" value="HEAT_ATR"/>
    <property type="match status" value="1"/>
</dbReference>
<keyword evidence="6 10" id="KW-0418">Kinase</keyword>
<comment type="catalytic activity">
    <reaction evidence="9">
        <text>L-seryl-[protein] + ATP = O-phospho-L-seryl-[protein] + ADP + H(+)</text>
        <dbReference type="Rhea" id="RHEA:17989"/>
        <dbReference type="Rhea" id="RHEA-COMP:9863"/>
        <dbReference type="Rhea" id="RHEA-COMP:11604"/>
        <dbReference type="ChEBI" id="CHEBI:15378"/>
        <dbReference type="ChEBI" id="CHEBI:29999"/>
        <dbReference type="ChEBI" id="CHEBI:30616"/>
        <dbReference type="ChEBI" id="CHEBI:83421"/>
        <dbReference type="ChEBI" id="CHEBI:456216"/>
        <dbReference type="EC" id="2.7.11.1"/>
    </reaction>
</comment>
<evidence type="ECO:0000259" key="12">
    <source>
        <dbReference type="PROSITE" id="PS50290"/>
    </source>
</evidence>
<evidence type="ECO:0000313" key="16">
    <source>
        <dbReference type="Proteomes" id="UP001061958"/>
    </source>
</evidence>
<comment type="similarity">
    <text evidence="1 10">Belongs to the PI3/PI4-kinase family.</text>
</comment>
<dbReference type="PANTHER" id="PTHR11139">
    <property type="entry name" value="ATAXIA TELANGIECTASIA MUTATED ATM -RELATED"/>
    <property type="match status" value="1"/>
</dbReference>
<feature type="compositionally biased region" description="Polar residues" evidence="11">
    <location>
        <begin position="1409"/>
        <end position="1419"/>
    </location>
</feature>
<dbReference type="Pfam" id="PF02260">
    <property type="entry name" value="FATC"/>
    <property type="match status" value="1"/>
</dbReference>
<evidence type="ECO:0000256" key="2">
    <source>
        <dbReference type="ARBA" id="ARBA00022527"/>
    </source>
</evidence>
<dbReference type="GO" id="GO:0005524">
    <property type="term" value="F:ATP binding"/>
    <property type="evidence" value="ECO:0007669"/>
    <property type="project" value="UniProtKB-KW"/>
</dbReference>
<dbReference type="GO" id="GO:0031929">
    <property type="term" value="P:TOR signaling"/>
    <property type="evidence" value="ECO:0007669"/>
    <property type="project" value="TreeGrafter"/>
</dbReference>
<dbReference type="InterPro" id="IPR057564">
    <property type="entry name" value="HEAT_ATR"/>
</dbReference>
<dbReference type="SUPFAM" id="SSF56112">
    <property type="entry name" value="Protein kinase-like (PK-like)"/>
    <property type="match status" value="1"/>
</dbReference>
<evidence type="ECO:0000256" key="3">
    <source>
        <dbReference type="ARBA" id="ARBA00022679"/>
    </source>
</evidence>
<comment type="catalytic activity">
    <reaction evidence="8 10">
        <text>L-threonyl-[protein] + ATP = O-phospho-L-threonyl-[protein] + ADP + H(+)</text>
        <dbReference type="Rhea" id="RHEA:46608"/>
        <dbReference type="Rhea" id="RHEA-COMP:11060"/>
        <dbReference type="Rhea" id="RHEA-COMP:11605"/>
        <dbReference type="ChEBI" id="CHEBI:15378"/>
        <dbReference type="ChEBI" id="CHEBI:30013"/>
        <dbReference type="ChEBI" id="CHEBI:30616"/>
        <dbReference type="ChEBI" id="CHEBI:61977"/>
        <dbReference type="ChEBI" id="CHEBI:456216"/>
        <dbReference type="EC" id="2.7.11.1"/>
    </reaction>
</comment>
<dbReference type="Pfam" id="PF08771">
    <property type="entry name" value="FRB_dom"/>
    <property type="match status" value="1"/>
</dbReference>
<keyword evidence="4" id="KW-0677">Repeat</keyword>
<feature type="region of interest" description="Disordered" evidence="11">
    <location>
        <begin position="296"/>
        <end position="316"/>
    </location>
</feature>
<feature type="domain" description="PI3K/PI4K catalytic" evidence="12">
    <location>
        <begin position="2379"/>
        <end position="2701"/>
    </location>
</feature>
<feature type="region of interest" description="Disordered" evidence="11">
    <location>
        <begin position="1409"/>
        <end position="1429"/>
    </location>
</feature>
<evidence type="ECO:0000313" key="15">
    <source>
        <dbReference type="EMBL" id="GJQ13147.1"/>
    </source>
</evidence>
<keyword evidence="5 10" id="KW-0547">Nucleotide-binding</keyword>
<dbReference type="GO" id="GO:0031932">
    <property type="term" value="C:TORC2 complex"/>
    <property type="evidence" value="ECO:0007669"/>
    <property type="project" value="TreeGrafter"/>
</dbReference>
<dbReference type="InterPro" id="IPR024585">
    <property type="entry name" value="mTOR_dom"/>
</dbReference>
<organism evidence="15 16">
    <name type="scientific">Galdieria partita</name>
    <dbReference type="NCBI Taxonomy" id="83374"/>
    <lineage>
        <taxon>Eukaryota</taxon>
        <taxon>Rhodophyta</taxon>
        <taxon>Bangiophyceae</taxon>
        <taxon>Galdieriales</taxon>
        <taxon>Galdieriaceae</taxon>
        <taxon>Galdieria</taxon>
    </lineage>
</organism>
<dbReference type="SUPFAM" id="SSF48371">
    <property type="entry name" value="ARM repeat"/>
    <property type="match status" value="2"/>
</dbReference>
<reference evidence="15" key="1">
    <citation type="journal article" date="2022" name="Proc. Natl. Acad. Sci. U.S.A.">
        <title>Life cycle and functional genomics of the unicellular red alga Galdieria for elucidating algal and plant evolution and industrial use.</title>
        <authorList>
            <person name="Hirooka S."/>
            <person name="Itabashi T."/>
            <person name="Ichinose T.M."/>
            <person name="Onuma R."/>
            <person name="Fujiwara T."/>
            <person name="Yamashita S."/>
            <person name="Jong L.W."/>
            <person name="Tomita R."/>
            <person name="Iwane A.H."/>
            <person name="Miyagishima S.Y."/>
        </authorList>
    </citation>
    <scope>NUCLEOTIDE SEQUENCE</scope>
    <source>
        <strain evidence="15">NBRC 102759</strain>
    </source>
</reference>
<feature type="compositionally biased region" description="Low complexity" evidence="11">
    <location>
        <begin position="977"/>
        <end position="991"/>
    </location>
</feature>
<dbReference type="InterPro" id="IPR014009">
    <property type="entry name" value="PIK_FAT"/>
</dbReference>
<dbReference type="PROSITE" id="PS00915">
    <property type="entry name" value="PI3_4_KINASE_1"/>
    <property type="match status" value="1"/>
</dbReference>
<dbReference type="GO" id="GO:0005737">
    <property type="term" value="C:cytoplasm"/>
    <property type="evidence" value="ECO:0007669"/>
    <property type="project" value="TreeGrafter"/>
</dbReference>
<dbReference type="FunFam" id="1.20.120.150:FF:000001">
    <property type="entry name" value="Serine/threonine-protein kinase TOR"/>
    <property type="match status" value="1"/>
</dbReference>
<feature type="compositionally biased region" description="Low complexity" evidence="11">
    <location>
        <begin position="1132"/>
        <end position="1145"/>
    </location>
</feature>
<evidence type="ECO:0000259" key="14">
    <source>
        <dbReference type="PROSITE" id="PS51190"/>
    </source>
</evidence>
<evidence type="ECO:0000256" key="9">
    <source>
        <dbReference type="ARBA" id="ARBA00048679"/>
    </source>
</evidence>
<protein>
    <recommendedName>
        <fullName evidence="10">Serine/threonine-protein kinase TOR</fullName>
        <ecNumber evidence="10">2.7.11.1</ecNumber>
    </recommendedName>
</protein>
<dbReference type="PROSITE" id="PS51189">
    <property type="entry name" value="FAT"/>
    <property type="match status" value="1"/>
</dbReference>
<dbReference type="FunFam" id="3.30.1010.10:FF:000006">
    <property type="entry name" value="Serine/threonine-protein kinase TOR"/>
    <property type="match status" value="1"/>
</dbReference>